<sequence length="1452" mass="159185">MSTATSAVARIAFLSSDTLVYSQPTLSAPSPFPSQFTSLSTKSERRPTVIAVPSGADPGSTLLRNNSGSLLSFAAPSVSQTVIRLVLHAAELASLPLVLHLSVKNDLSDVLLLRSAVPFFIISYNAQQAHDNALLASRLARTEKQAVVHVFYEGGADDVVDEIAEDHVQPFLLAGKPSTTNGHSNGNGVAANGNGHANGSNGYHSPDPSASSEATALNLLKTYESAALTTVNTVRRTVQPITKLGSSEPHTVIFTLGNVPDSLHLDGVSFVSVGLLTPLSPSRILEAIPTSVTQIIVLEQLHRWNTKWTPLYLDIVGAIHQRESGQCPQIQEAYFNEPSQFTPVNVLKLIQTASSQPSSTPLHLGEAAVAAPQPSLETPHVPKHEASYTKILAHLFGERLEVSNSPSLVPQQGAIATSPEYALGRVRGQVDQRSELVRAVQKLMESKDIDEELHKLLSGWLLAKDHGTKSRELGKQIISALESSKSFIPAADRILALRNQFPAPSRWIIGSDAWSYDLGSSGLHHAIASGLDINILILDTLPYSLRNSGDPHRRKQDVGLYAMNHGDVYVASIAVYSSYSQVLQSLVEADRHKGPSVVLAYLPYQTEDSSALDVLKETKLAVDAGYWPLYRWDPVKEQQGKEPFTLDSDAVKNDLQQFLDRQNHLSQLVRSKPQLATDIVSSLGENVKEARRRRAQQTYDDLLTALDAPPLLVLYASDGGTAEKFAKRLANRGKARGLTTTVATIDSMSLDSLAQEEFVAFVTSVAGQGEPPQNGRTFFKAINAAAGRGERPFSKLRYSVFGMGDSHYWPRPEDAHYYNKPGKDLSARLEQLGGERFGDLGLGDDQDADGPETGYKVWEPLVWKALGVDSIEVQEAEPEPITNEHIKAASGFLRGTIVEGLEDTTTGALAASDTQLTKFHGIYQQDDRDIRDERQAQGVEPAYSFMIRVRMPGGVCKPDQWLEMDQIADEHGCGTFKITTRQTFQFHGVIKKHLKPSIQAINRALLDTLAACGDVNRNVICSAIPSLSKLHAQVYQFSQDVSTHLLPRTTAYHEIWLDKKMVAGEAVKDFEPLYGEFYLPRKFKIAVAVPPTNDVDVFANDLGFIAIVDKFGELAGFNVTIGGGMGVTHGNKKTYPRVGDVIGFCTVEQGPLVAEKVMLVQRDNGNRTERKNARLKYTIDRMGLDVFKSEVERLLGYSLPPARPYTFDRNIDDFGWSTGQNGKHHFMLFIENGRIQDEPGRDFKTGLRAVAKIHKGTFRLTANQHLVIADIASADLPQIKSLLSEYKLDNLNYTGLRLSSSACVSFPTCGLAMAESERYLPILIDKVEKMCEENGLRNDSIVMRMTGCPNGCARPYVAEVAFVGKSPGTYSMLLGGGYYGQRLNKIYRENVSEPEMLAILGPMIKRYALERQDGEHFGDFVIRAGYIAPTTSGKEWYEGMGGEGEYRENTVS</sequence>
<dbReference type="PROSITE" id="PS50902">
    <property type="entry name" value="FLAVODOXIN_LIKE"/>
    <property type="match status" value="1"/>
</dbReference>
<dbReference type="PROSITE" id="PS00365">
    <property type="entry name" value="NIR_SIR"/>
    <property type="match status" value="1"/>
</dbReference>
<dbReference type="Pfam" id="PF01077">
    <property type="entry name" value="NIR_SIR"/>
    <property type="match status" value="1"/>
</dbReference>
<dbReference type="InterPro" id="IPR008254">
    <property type="entry name" value="Flavodoxin/NO_synth"/>
</dbReference>
<dbReference type="SUPFAM" id="SSF52922">
    <property type="entry name" value="TK C-terminal domain-like"/>
    <property type="match status" value="1"/>
</dbReference>
<dbReference type="InterPro" id="IPR029039">
    <property type="entry name" value="Flavoprotein-like_sf"/>
</dbReference>
<dbReference type="InterPro" id="IPR009014">
    <property type="entry name" value="Transketo_C/PFOR_II"/>
</dbReference>
<dbReference type="InterPro" id="IPR006066">
    <property type="entry name" value="NO2/SO3_Rdtase_FeS/sirohaem_BS"/>
</dbReference>
<keyword evidence="8" id="KW-0349">Heme</keyword>
<dbReference type="InterPro" id="IPR011786">
    <property type="entry name" value="CysI"/>
</dbReference>
<dbReference type="HAMAP" id="MF_01540">
    <property type="entry name" value="CysI"/>
    <property type="match status" value="1"/>
</dbReference>
<gene>
    <name evidence="18" type="ORF">SERLADRAFT_440148</name>
</gene>
<dbReference type="SUPFAM" id="SSF52218">
    <property type="entry name" value="Flavoproteins"/>
    <property type="match status" value="1"/>
</dbReference>
<dbReference type="InterPro" id="IPR029061">
    <property type="entry name" value="THDP-binding"/>
</dbReference>
<evidence type="ECO:0000256" key="1">
    <source>
        <dbReference type="ARBA" id="ARBA00001929"/>
    </source>
</evidence>
<dbReference type="SUPFAM" id="SSF55124">
    <property type="entry name" value="Nitrite/Sulfite reductase N-terminal domain-like"/>
    <property type="match status" value="2"/>
</dbReference>
<dbReference type="Pfam" id="PF03460">
    <property type="entry name" value="NIR_SIR_ferr"/>
    <property type="match status" value="2"/>
</dbReference>
<evidence type="ECO:0000256" key="12">
    <source>
        <dbReference type="ARBA" id="ARBA00023004"/>
    </source>
</evidence>
<dbReference type="PRINTS" id="PR00369">
    <property type="entry name" value="FLAVODOXIN"/>
</dbReference>
<comment type="cofactor">
    <cofactor evidence="1">
        <name>siroheme</name>
        <dbReference type="ChEBI" id="CHEBI:60052"/>
    </cofactor>
</comment>
<dbReference type="GO" id="GO:0000103">
    <property type="term" value="P:sulfate assimilation"/>
    <property type="evidence" value="ECO:0007669"/>
    <property type="project" value="TreeGrafter"/>
</dbReference>
<dbReference type="GO" id="GO:0046872">
    <property type="term" value="F:metal ion binding"/>
    <property type="evidence" value="ECO:0007669"/>
    <property type="project" value="UniProtKB-KW"/>
</dbReference>
<dbReference type="InterPro" id="IPR001094">
    <property type="entry name" value="Flavdoxin-like"/>
</dbReference>
<evidence type="ECO:0000256" key="6">
    <source>
        <dbReference type="ARBA" id="ARBA00022485"/>
    </source>
</evidence>
<dbReference type="SUPFAM" id="SSF56014">
    <property type="entry name" value="Nitrite and sulphite reductase 4Fe-4S domain-like"/>
    <property type="match status" value="2"/>
</dbReference>
<dbReference type="PRINTS" id="PR00397">
    <property type="entry name" value="SIROHAEM"/>
</dbReference>
<comment type="pathway">
    <text evidence="3">Sulfur metabolism; hydrogen sulfide biosynthesis; hydrogen sulfide from sulfite (NADPH route): step 1/1.</text>
</comment>
<evidence type="ECO:0000256" key="14">
    <source>
        <dbReference type="ARBA" id="ARBA00023192"/>
    </source>
</evidence>
<dbReference type="HOGENOM" id="CLU_001975_0_1_1"/>
<dbReference type="SUPFAM" id="SSF52518">
    <property type="entry name" value="Thiamin diphosphate-binding fold (THDP-binding)"/>
    <property type="match status" value="1"/>
</dbReference>
<dbReference type="Gene3D" id="3.30.413.10">
    <property type="entry name" value="Sulfite Reductase Hemoprotein, domain 1"/>
    <property type="match status" value="2"/>
</dbReference>
<comment type="cofactor">
    <cofactor evidence="2">
        <name>[4Fe-4S] cluster</name>
        <dbReference type="ChEBI" id="CHEBI:49883"/>
    </cofactor>
</comment>
<proteinExistence type="inferred from homology"/>
<dbReference type="InterPro" id="IPR045854">
    <property type="entry name" value="NO2/SO3_Rdtase_4Fe4S_sf"/>
</dbReference>
<dbReference type="EC" id="1.8.1.2" evidence="5"/>
<dbReference type="InterPro" id="IPR005117">
    <property type="entry name" value="NiRdtase/SiRdtase_haem-b_fer"/>
</dbReference>
<dbReference type="GO" id="GO:0010181">
    <property type="term" value="F:FMN binding"/>
    <property type="evidence" value="ECO:0007669"/>
    <property type="project" value="InterPro"/>
</dbReference>
<dbReference type="Gene3D" id="3.40.50.360">
    <property type="match status" value="1"/>
</dbReference>
<reference evidence="18" key="1">
    <citation type="submission" date="2011-04" db="EMBL/GenBank/DDBJ databases">
        <title>Evolution of plant cell wall degrading machinery underlies the functional diversity of forest fungi.</title>
        <authorList>
            <consortium name="US DOE Joint Genome Institute (JGI-PGF)"/>
            <person name="Eastwood D.C."/>
            <person name="Floudas D."/>
            <person name="Binder M."/>
            <person name="Majcherczyk A."/>
            <person name="Schneider P."/>
            <person name="Aerts A."/>
            <person name="Asiegbu F.O."/>
            <person name="Baker S.E."/>
            <person name="Barry K."/>
            <person name="Bendiksby M."/>
            <person name="Blumentritt M."/>
            <person name="Coutinho P.M."/>
            <person name="Cullen D."/>
            <person name="Cullen D."/>
            <person name="Gathman A."/>
            <person name="Goodell B."/>
            <person name="Henrissat B."/>
            <person name="Ihrmark K."/>
            <person name="Kauserud H."/>
            <person name="Kohler A."/>
            <person name="LaButti K."/>
            <person name="Lapidus A."/>
            <person name="Lavin J.L."/>
            <person name="Lee Y.-H."/>
            <person name="Lindquist E."/>
            <person name="Lilly W."/>
            <person name="Lucas S."/>
            <person name="Morin E."/>
            <person name="Murat C."/>
            <person name="Oguiza J.A."/>
            <person name="Park J."/>
            <person name="Pisabarro A.G."/>
            <person name="Riley R."/>
            <person name="Rosling A."/>
            <person name="Salamov A."/>
            <person name="Schmidt O."/>
            <person name="Schmutz J."/>
            <person name="Skrede I."/>
            <person name="Stenlid J."/>
            <person name="Wiebenga A."/>
            <person name="Xie X."/>
            <person name="Kues U."/>
            <person name="Hibbett D.S."/>
            <person name="Hoffmeister D."/>
            <person name="Hogberg N."/>
            <person name="Martin F."/>
            <person name="Grigoriev I.V."/>
            <person name="Watkinson S.C."/>
        </authorList>
    </citation>
    <scope>NUCLEOTIDE SEQUENCE</scope>
    <source>
        <strain evidence="18">S7.9</strain>
    </source>
</reference>
<feature type="region of interest" description="Disordered" evidence="16">
    <location>
        <begin position="174"/>
        <end position="211"/>
    </location>
</feature>
<dbReference type="GO" id="GO:0020037">
    <property type="term" value="F:heme binding"/>
    <property type="evidence" value="ECO:0007669"/>
    <property type="project" value="InterPro"/>
</dbReference>
<evidence type="ECO:0000256" key="2">
    <source>
        <dbReference type="ARBA" id="ARBA00001966"/>
    </source>
</evidence>
<dbReference type="GO" id="GO:0050661">
    <property type="term" value="F:NADP binding"/>
    <property type="evidence" value="ECO:0007669"/>
    <property type="project" value="InterPro"/>
</dbReference>
<keyword evidence="12" id="KW-0408">Iron</keyword>
<evidence type="ECO:0000256" key="3">
    <source>
        <dbReference type="ARBA" id="ARBA00004774"/>
    </source>
</evidence>
<accession>F8P3N1</accession>
<dbReference type="InterPro" id="IPR036136">
    <property type="entry name" value="Nit/Sulf_reduc_fer-like_dom_sf"/>
</dbReference>
<dbReference type="InterPro" id="IPR006067">
    <property type="entry name" value="NO2/SO3_Rdtase_4Fe4S_dom"/>
</dbReference>
<dbReference type="GeneID" id="18815321"/>
<dbReference type="OrthoDB" id="1688044at2759"/>
<dbReference type="InterPro" id="IPR045169">
    <property type="entry name" value="NO2/SO3_Rdtase_4Fe4S_prot"/>
</dbReference>
<dbReference type="EMBL" id="GL945437">
    <property type="protein sequence ID" value="EGO22130.1"/>
    <property type="molecule type" value="Genomic_DNA"/>
</dbReference>
<dbReference type="PANTHER" id="PTHR11493">
    <property type="entry name" value="SULFITE REDUCTASE [NADPH] SUBUNIT BETA-RELATED"/>
    <property type="match status" value="1"/>
</dbReference>
<evidence type="ECO:0000256" key="16">
    <source>
        <dbReference type="SAM" id="MobiDB-lite"/>
    </source>
</evidence>
<keyword evidence="7" id="KW-0028">Amino-acid biosynthesis</keyword>
<evidence type="ECO:0000313" key="18">
    <source>
        <dbReference type="EMBL" id="EGO22130.1"/>
    </source>
</evidence>
<dbReference type="NCBIfam" id="NF010029">
    <property type="entry name" value="PRK13504.1"/>
    <property type="match status" value="1"/>
</dbReference>
<evidence type="ECO:0000256" key="9">
    <source>
        <dbReference type="ARBA" id="ARBA00022723"/>
    </source>
</evidence>
<dbReference type="KEGG" id="sla:SERLADRAFT_440148"/>
<keyword evidence="10" id="KW-0521">NADP</keyword>
<feature type="domain" description="Flavodoxin-like" evidence="17">
    <location>
        <begin position="711"/>
        <end position="863"/>
    </location>
</feature>
<dbReference type="GO" id="GO:0004783">
    <property type="term" value="F:sulfite reductase (NADPH) activity"/>
    <property type="evidence" value="ECO:0007669"/>
    <property type="project" value="UniProtKB-EC"/>
</dbReference>
<comment type="similarity">
    <text evidence="4">Belongs to the nitrite and sulfite reductase 4Fe-4S domain family.</text>
</comment>
<dbReference type="Gene3D" id="3.40.50.920">
    <property type="match status" value="1"/>
</dbReference>
<protein>
    <recommendedName>
        <fullName evidence="5">assimilatory sulfite reductase (NADPH)</fullName>
        <ecNumber evidence="5">1.8.1.2</ecNumber>
    </recommendedName>
</protein>
<feature type="compositionally biased region" description="Low complexity" evidence="16">
    <location>
        <begin position="181"/>
        <end position="205"/>
    </location>
</feature>
<evidence type="ECO:0000256" key="13">
    <source>
        <dbReference type="ARBA" id="ARBA00023014"/>
    </source>
</evidence>
<dbReference type="Pfam" id="PF00258">
    <property type="entry name" value="Flavodoxin_1"/>
    <property type="match status" value="1"/>
</dbReference>
<comment type="catalytic activity">
    <reaction evidence="15">
        <text>hydrogen sulfide + 3 NADP(+) + 3 H2O = sulfite + 3 NADPH + 4 H(+)</text>
        <dbReference type="Rhea" id="RHEA:13801"/>
        <dbReference type="ChEBI" id="CHEBI:15377"/>
        <dbReference type="ChEBI" id="CHEBI:15378"/>
        <dbReference type="ChEBI" id="CHEBI:17359"/>
        <dbReference type="ChEBI" id="CHEBI:29919"/>
        <dbReference type="ChEBI" id="CHEBI:57783"/>
        <dbReference type="ChEBI" id="CHEBI:58349"/>
        <dbReference type="EC" id="1.8.1.2"/>
    </reaction>
</comment>
<evidence type="ECO:0000256" key="5">
    <source>
        <dbReference type="ARBA" id="ARBA00012604"/>
    </source>
</evidence>
<name>F8P3N1_SERL9</name>
<evidence type="ECO:0000259" key="17">
    <source>
        <dbReference type="PROSITE" id="PS50902"/>
    </source>
</evidence>
<evidence type="ECO:0000256" key="8">
    <source>
        <dbReference type="ARBA" id="ARBA00022617"/>
    </source>
</evidence>
<dbReference type="FunFam" id="3.30.413.10:FF:000003">
    <property type="entry name" value="Sulfite reductase [NADPH] hemoprotein beta-component"/>
    <property type="match status" value="1"/>
</dbReference>
<dbReference type="GO" id="GO:0050311">
    <property type="term" value="F:sulfite reductase (ferredoxin) activity"/>
    <property type="evidence" value="ECO:0007669"/>
    <property type="project" value="TreeGrafter"/>
</dbReference>
<evidence type="ECO:0000256" key="11">
    <source>
        <dbReference type="ARBA" id="ARBA00023002"/>
    </source>
</evidence>
<dbReference type="RefSeq" id="XP_007320668.1">
    <property type="nucleotide sequence ID" value="XM_007320606.1"/>
</dbReference>
<dbReference type="Proteomes" id="UP000008064">
    <property type="component" value="Unassembled WGS sequence"/>
</dbReference>
<keyword evidence="11" id="KW-0560">Oxidoreductase</keyword>
<keyword evidence="6" id="KW-0004">4Fe-4S</keyword>
<dbReference type="Gene3D" id="3.40.50.970">
    <property type="match status" value="2"/>
</dbReference>
<dbReference type="GO" id="GO:0019344">
    <property type="term" value="P:cysteine biosynthetic process"/>
    <property type="evidence" value="ECO:0007669"/>
    <property type="project" value="UniProtKB-KW"/>
</dbReference>
<dbReference type="FunFam" id="3.40.50.360:FF:000016">
    <property type="entry name" value="Sulfite reductase subunit beta"/>
    <property type="match status" value="1"/>
</dbReference>
<evidence type="ECO:0000256" key="10">
    <source>
        <dbReference type="ARBA" id="ARBA00022857"/>
    </source>
</evidence>
<organism>
    <name type="scientific">Serpula lacrymans var. lacrymans (strain S7.9)</name>
    <name type="common">Dry rot fungus</name>
    <dbReference type="NCBI Taxonomy" id="578457"/>
    <lineage>
        <taxon>Eukaryota</taxon>
        <taxon>Fungi</taxon>
        <taxon>Dikarya</taxon>
        <taxon>Basidiomycota</taxon>
        <taxon>Agaricomycotina</taxon>
        <taxon>Agaricomycetes</taxon>
        <taxon>Agaricomycetidae</taxon>
        <taxon>Boletales</taxon>
        <taxon>Coniophorineae</taxon>
        <taxon>Serpulaceae</taxon>
        <taxon>Serpula</taxon>
    </lineage>
</organism>
<dbReference type="GO" id="GO:0009337">
    <property type="term" value="C:sulfite reductase complex (NADPH)"/>
    <property type="evidence" value="ECO:0007669"/>
    <property type="project" value="InterPro"/>
</dbReference>
<dbReference type="FunFam" id="3.30.413.10:FF:000004">
    <property type="entry name" value="Sulfite reductase [NADPH] hemoprotein beta-component"/>
    <property type="match status" value="1"/>
</dbReference>
<evidence type="ECO:0000256" key="15">
    <source>
        <dbReference type="ARBA" id="ARBA00052219"/>
    </source>
</evidence>
<dbReference type="NCBIfam" id="TIGR02041">
    <property type="entry name" value="CysI"/>
    <property type="match status" value="1"/>
</dbReference>
<keyword evidence="14" id="KW-0198">Cysteine biosynthesis</keyword>
<evidence type="ECO:0000256" key="7">
    <source>
        <dbReference type="ARBA" id="ARBA00022605"/>
    </source>
</evidence>
<keyword evidence="13" id="KW-0411">Iron-sulfur</keyword>
<dbReference type="GO" id="GO:0051539">
    <property type="term" value="F:4 iron, 4 sulfur cluster binding"/>
    <property type="evidence" value="ECO:0007669"/>
    <property type="project" value="UniProtKB-KW"/>
</dbReference>
<keyword evidence="9" id="KW-0479">Metal-binding</keyword>
<evidence type="ECO:0000256" key="4">
    <source>
        <dbReference type="ARBA" id="ARBA00010429"/>
    </source>
</evidence>
<dbReference type="PANTHER" id="PTHR11493:SF47">
    <property type="entry name" value="SULFITE REDUCTASE [NADPH] SUBUNIT BETA"/>
    <property type="match status" value="1"/>
</dbReference>